<keyword evidence="3" id="KW-1185">Reference proteome</keyword>
<dbReference type="Proteomes" id="UP001279734">
    <property type="component" value="Unassembled WGS sequence"/>
</dbReference>
<evidence type="ECO:0000256" key="1">
    <source>
        <dbReference type="SAM" id="MobiDB-lite"/>
    </source>
</evidence>
<dbReference type="AlphaFoldDB" id="A0AAD3SHJ4"/>
<gene>
    <name evidence="2" type="ORF">Nepgr_012457</name>
</gene>
<evidence type="ECO:0000313" key="3">
    <source>
        <dbReference type="Proteomes" id="UP001279734"/>
    </source>
</evidence>
<reference evidence="2" key="1">
    <citation type="submission" date="2023-05" db="EMBL/GenBank/DDBJ databases">
        <title>Nepenthes gracilis genome sequencing.</title>
        <authorList>
            <person name="Fukushima K."/>
        </authorList>
    </citation>
    <scope>NUCLEOTIDE SEQUENCE</scope>
    <source>
        <strain evidence="2">SING2019-196</strain>
    </source>
</reference>
<accession>A0AAD3SHJ4</accession>
<feature type="region of interest" description="Disordered" evidence="1">
    <location>
        <begin position="57"/>
        <end position="101"/>
    </location>
</feature>
<feature type="compositionally biased region" description="Polar residues" evidence="1">
    <location>
        <begin position="62"/>
        <end position="77"/>
    </location>
</feature>
<dbReference type="EMBL" id="BSYO01000010">
    <property type="protein sequence ID" value="GMH10616.1"/>
    <property type="molecule type" value="Genomic_DNA"/>
</dbReference>
<name>A0AAD3SHJ4_NEPGR</name>
<sequence>MPTQEHKRANPKTRAAFPKIASRRGQNNCYEQDVEASCNICRERSITKIWAVPNTPMEEETNVSTSRPWNPTDNYTILTRKDTANQEGHNQQQQPHISRNH</sequence>
<proteinExistence type="predicted"/>
<comment type="caution">
    <text evidence="2">The sequence shown here is derived from an EMBL/GenBank/DDBJ whole genome shotgun (WGS) entry which is preliminary data.</text>
</comment>
<feature type="compositionally biased region" description="Polar residues" evidence="1">
    <location>
        <begin position="85"/>
        <end position="101"/>
    </location>
</feature>
<evidence type="ECO:0000313" key="2">
    <source>
        <dbReference type="EMBL" id="GMH10616.1"/>
    </source>
</evidence>
<organism evidence="2 3">
    <name type="scientific">Nepenthes gracilis</name>
    <name type="common">Slender pitcher plant</name>
    <dbReference type="NCBI Taxonomy" id="150966"/>
    <lineage>
        <taxon>Eukaryota</taxon>
        <taxon>Viridiplantae</taxon>
        <taxon>Streptophyta</taxon>
        <taxon>Embryophyta</taxon>
        <taxon>Tracheophyta</taxon>
        <taxon>Spermatophyta</taxon>
        <taxon>Magnoliopsida</taxon>
        <taxon>eudicotyledons</taxon>
        <taxon>Gunneridae</taxon>
        <taxon>Pentapetalae</taxon>
        <taxon>Caryophyllales</taxon>
        <taxon>Nepenthaceae</taxon>
        <taxon>Nepenthes</taxon>
    </lineage>
</organism>
<protein>
    <submittedName>
        <fullName evidence="2">Uncharacterized protein</fullName>
    </submittedName>
</protein>